<comment type="caution">
    <text evidence="10">The sequence shown here is derived from an EMBL/GenBank/DDBJ whole genome shotgun (WGS) entry which is preliminary data.</text>
</comment>
<evidence type="ECO:0000256" key="2">
    <source>
        <dbReference type="ARBA" id="ARBA00022448"/>
    </source>
</evidence>
<dbReference type="InterPro" id="IPR004841">
    <property type="entry name" value="AA-permease/SLC12A_dom"/>
</dbReference>
<dbReference type="AlphaFoldDB" id="A0A4S4M643"/>
<dbReference type="Pfam" id="PF00324">
    <property type="entry name" value="AA_permease"/>
    <property type="match status" value="1"/>
</dbReference>
<name>A0A4S4M643_9AGAM</name>
<dbReference type="PANTHER" id="PTHR43341">
    <property type="entry name" value="AMINO ACID PERMEASE"/>
    <property type="match status" value="1"/>
</dbReference>
<dbReference type="Proteomes" id="UP000310158">
    <property type="component" value="Unassembled WGS sequence"/>
</dbReference>
<dbReference type="FunFam" id="1.20.1740.10:FF:000001">
    <property type="entry name" value="Amino acid permease"/>
    <property type="match status" value="1"/>
</dbReference>
<organism evidence="10 11">
    <name type="scientific">Bondarzewia mesenterica</name>
    <dbReference type="NCBI Taxonomy" id="1095465"/>
    <lineage>
        <taxon>Eukaryota</taxon>
        <taxon>Fungi</taxon>
        <taxon>Dikarya</taxon>
        <taxon>Basidiomycota</taxon>
        <taxon>Agaricomycotina</taxon>
        <taxon>Agaricomycetes</taxon>
        <taxon>Russulales</taxon>
        <taxon>Bondarzewiaceae</taxon>
        <taxon>Bondarzewia</taxon>
    </lineage>
</organism>
<dbReference type="OrthoDB" id="3900342at2759"/>
<dbReference type="PANTHER" id="PTHR43341:SF3">
    <property type="entry name" value="AMINO-ACID PERMEASE PB1C11.02-RELATED"/>
    <property type="match status" value="1"/>
</dbReference>
<evidence type="ECO:0000256" key="7">
    <source>
        <dbReference type="SAM" id="MobiDB-lite"/>
    </source>
</evidence>
<dbReference type="GO" id="GO:0015171">
    <property type="term" value="F:amino acid transmembrane transporter activity"/>
    <property type="evidence" value="ECO:0007669"/>
    <property type="project" value="TreeGrafter"/>
</dbReference>
<feature type="transmembrane region" description="Helical" evidence="8">
    <location>
        <begin position="142"/>
        <end position="163"/>
    </location>
</feature>
<comment type="subcellular location">
    <subcellularLocation>
        <location evidence="1">Membrane</location>
        <topology evidence="1">Multi-pass membrane protein</topology>
    </subcellularLocation>
</comment>
<keyword evidence="11" id="KW-1185">Reference proteome</keyword>
<dbReference type="InterPro" id="IPR050524">
    <property type="entry name" value="APC_YAT"/>
</dbReference>
<feature type="region of interest" description="Disordered" evidence="7">
    <location>
        <begin position="1"/>
        <end position="22"/>
    </location>
</feature>
<feature type="transmembrane region" description="Helical" evidence="8">
    <location>
        <begin position="109"/>
        <end position="130"/>
    </location>
</feature>
<feature type="transmembrane region" description="Helical" evidence="8">
    <location>
        <begin position="82"/>
        <end position="103"/>
    </location>
</feature>
<dbReference type="InterPro" id="IPR004840">
    <property type="entry name" value="Amino_acid_permease_CS"/>
</dbReference>
<feature type="transmembrane region" description="Helical" evidence="8">
    <location>
        <begin position="190"/>
        <end position="208"/>
    </location>
</feature>
<feature type="transmembrane region" description="Helical" evidence="8">
    <location>
        <begin position="522"/>
        <end position="541"/>
    </location>
</feature>
<protein>
    <recommendedName>
        <fullName evidence="9">Amino acid permease/ SLC12A domain-containing protein</fullName>
    </recommendedName>
</protein>
<proteinExistence type="predicted"/>
<dbReference type="EMBL" id="SGPL01000029">
    <property type="protein sequence ID" value="THH20107.1"/>
    <property type="molecule type" value="Genomic_DNA"/>
</dbReference>
<gene>
    <name evidence="10" type="ORF">EW146_g1194</name>
</gene>
<evidence type="ECO:0000313" key="10">
    <source>
        <dbReference type="EMBL" id="THH20107.1"/>
    </source>
</evidence>
<keyword evidence="6 8" id="KW-0472">Membrane</keyword>
<evidence type="ECO:0000259" key="9">
    <source>
        <dbReference type="Pfam" id="PF00324"/>
    </source>
</evidence>
<feature type="transmembrane region" description="Helical" evidence="8">
    <location>
        <begin position="220"/>
        <end position="240"/>
    </location>
</feature>
<evidence type="ECO:0000256" key="6">
    <source>
        <dbReference type="ARBA" id="ARBA00023136"/>
    </source>
</evidence>
<evidence type="ECO:0000256" key="4">
    <source>
        <dbReference type="ARBA" id="ARBA00022970"/>
    </source>
</evidence>
<feature type="domain" description="Amino acid permease/ SLC12A" evidence="9">
    <location>
        <begin position="82"/>
        <end position="545"/>
    </location>
</feature>
<evidence type="ECO:0000256" key="3">
    <source>
        <dbReference type="ARBA" id="ARBA00022692"/>
    </source>
</evidence>
<sequence length="612" mass="67766">MLRRNAASPMSAEESPLLPAPERNNAFGASYGTIKPTTSIDRLQWPYDVSDESTALPTGAFSLPPIDKMSGKLHRGLSSRQVQMIAIAGTIGTGLFLGTGRSLAQGGPASMLICYGIVSVIVYITLLLLGEMTTQYPIAGSFNAYATRFFSPSYGFALSWNYWFNDAVSVASDLTAAQLVLSFWNVPHPWIISLVLWVFLVGINAIHVKAYGELEYWLSFLKVATIVTFTVIGILVNVGVNREHHYIGGENWRIPGAPFVGGFGGFARVFVTASFAYGGTESLGITAGETRNPSKNMPRVVKFVFWRILLFYILSVLLIGLNVPWDYPNLSNKSTTTSPFTIVFYEVGSNTAASFMNAVILTSVISAGNHALFAGTRVLYSLASAAPIPQAPPLFAWTTRSGVPLLALLATSSVSVICFGSSFIGSGVLSNQSRILLFPTRVGILSPSFLLSDLAFPSEMDMVADLMTTAWVKQGRPLEEMKFRVGWTWPWGPPFVIVTVISLILIQGWSSVIPTFSPVDFVSFYIEIPVMLIMFLLWMLFHRRRPHLDLPSPESVSTKRRWWHVDFVDISAVDLRRDEYDELPEDKFDVEEREGRENGKWGYGWRLYYLLA</sequence>
<keyword evidence="5 8" id="KW-1133">Transmembrane helix</keyword>
<reference evidence="10 11" key="1">
    <citation type="submission" date="2019-02" db="EMBL/GenBank/DDBJ databases">
        <title>Genome sequencing of the rare red list fungi Bondarzewia mesenterica.</title>
        <authorList>
            <person name="Buettner E."/>
            <person name="Kellner H."/>
        </authorList>
    </citation>
    <scope>NUCLEOTIDE SEQUENCE [LARGE SCALE GENOMIC DNA]</scope>
    <source>
        <strain evidence="10 11">DSM 108281</strain>
    </source>
</reference>
<keyword evidence="4" id="KW-0029">Amino-acid transport</keyword>
<keyword evidence="3 8" id="KW-0812">Transmembrane</keyword>
<evidence type="ECO:0000256" key="1">
    <source>
        <dbReference type="ARBA" id="ARBA00004141"/>
    </source>
</evidence>
<keyword evidence="2" id="KW-0813">Transport</keyword>
<accession>A0A4S4M643</accession>
<evidence type="ECO:0000313" key="11">
    <source>
        <dbReference type="Proteomes" id="UP000310158"/>
    </source>
</evidence>
<feature type="transmembrane region" description="Helical" evidence="8">
    <location>
        <begin position="491"/>
        <end position="510"/>
    </location>
</feature>
<feature type="transmembrane region" description="Helical" evidence="8">
    <location>
        <begin position="300"/>
        <end position="321"/>
    </location>
</feature>
<feature type="transmembrane region" description="Helical" evidence="8">
    <location>
        <begin position="405"/>
        <end position="429"/>
    </location>
</feature>
<evidence type="ECO:0000256" key="8">
    <source>
        <dbReference type="SAM" id="Phobius"/>
    </source>
</evidence>
<dbReference type="GO" id="GO:0016020">
    <property type="term" value="C:membrane"/>
    <property type="evidence" value="ECO:0007669"/>
    <property type="project" value="UniProtKB-SubCell"/>
</dbReference>
<dbReference type="Gene3D" id="1.20.1740.10">
    <property type="entry name" value="Amino acid/polyamine transporter I"/>
    <property type="match status" value="1"/>
</dbReference>
<evidence type="ECO:0000256" key="5">
    <source>
        <dbReference type="ARBA" id="ARBA00022989"/>
    </source>
</evidence>
<dbReference type="PROSITE" id="PS00218">
    <property type="entry name" value="AMINO_ACID_PERMEASE_1"/>
    <property type="match status" value="1"/>
</dbReference>
<feature type="transmembrane region" description="Helical" evidence="8">
    <location>
        <begin position="260"/>
        <end position="279"/>
    </location>
</feature>